<proteinExistence type="inferred from homology"/>
<comment type="function">
    <text evidence="4">Functions in the N-end rule pathway of protein degradation where it conjugates Leu, Phe and, less efficiently, Met from aminoacyl-tRNAs to the N-termini of proteins containing an N-terminal arginine or lysine.</text>
</comment>
<comment type="catalytic activity">
    <reaction evidence="4">
        <text>N-terminal L-arginyl-[protein] + L-leucyl-tRNA(Leu) = N-terminal L-leucyl-L-arginyl-[protein] + tRNA(Leu) + H(+)</text>
        <dbReference type="Rhea" id="RHEA:50416"/>
        <dbReference type="Rhea" id="RHEA-COMP:9613"/>
        <dbReference type="Rhea" id="RHEA-COMP:9622"/>
        <dbReference type="Rhea" id="RHEA-COMP:12672"/>
        <dbReference type="Rhea" id="RHEA-COMP:12673"/>
        <dbReference type="ChEBI" id="CHEBI:15378"/>
        <dbReference type="ChEBI" id="CHEBI:64719"/>
        <dbReference type="ChEBI" id="CHEBI:78442"/>
        <dbReference type="ChEBI" id="CHEBI:78494"/>
        <dbReference type="ChEBI" id="CHEBI:133044"/>
        <dbReference type="EC" id="2.3.2.6"/>
    </reaction>
</comment>
<dbReference type="InterPro" id="IPR016181">
    <property type="entry name" value="Acyl_CoA_acyltransferase"/>
</dbReference>
<gene>
    <name evidence="4 5" type="primary">aat</name>
    <name evidence="5" type="ORF">VJ786_12725</name>
</gene>
<comment type="catalytic activity">
    <reaction evidence="4">
        <text>L-phenylalanyl-tRNA(Phe) + an N-terminal L-alpha-aminoacyl-[protein] = an N-terminal L-phenylalanyl-L-alpha-aminoacyl-[protein] + tRNA(Phe)</text>
        <dbReference type="Rhea" id="RHEA:43632"/>
        <dbReference type="Rhea" id="RHEA-COMP:9668"/>
        <dbReference type="Rhea" id="RHEA-COMP:9699"/>
        <dbReference type="Rhea" id="RHEA-COMP:10636"/>
        <dbReference type="Rhea" id="RHEA-COMP:10637"/>
        <dbReference type="ChEBI" id="CHEBI:78442"/>
        <dbReference type="ChEBI" id="CHEBI:78531"/>
        <dbReference type="ChEBI" id="CHEBI:78597"/>
        <dbReference type="ChEBI" id="CHEBI:83561"/>
        <dbReference type="EC" id="2.3.2.6"/>
    </reaction>
</comment>
<dbReference type="HAMAP" id="MF_00688">
    <property type="entry name" value="Leu_Phe_trans"/>
    <property type="match status" value="1"/>
</dbReference>
<evidence type="ECO:0000313" key="6">
    <source>
        <dbReference type="Proteomes" id="UP001363035"/>
    </source>
</evidence>
<dbReference type="Pfam" id="PF03588">
    <property type="entry name" value="Leu_Phe_trans"/>
    <property type="match status" value="1"/>
</dbReference>
<protein>
    <recommendedName>
        <fullName evidence="4">Leucyl/phenylalanyl-tRNA--protein transferase</fullName>
        <ecNumber evidence="4">2.3.2.6</ecNumber>
    </recommendedName>
    <alternativeName>
        <fullName evidence="4">L/F-transferase</fullName>
    </alternativeName>
    <alternativeName>
        <fullName evidence="4">Leucyltransferase</fullName>
    </alternativeName>
    <alternativeName>
        <fullName evidence="4">Phenyalanyltransferase</fullName>
    </alternativeName>
</protein>
<dbReference type="PANTHER" id="PTHR30098">
    <property type="entry name" value="LEUCYL/PHENYLALANYL-TRNA--PROTEIN TRANSFERASE"/>
    <property type="match status" value="1"/>
</dbReference>
<keyword evidence="6" id="KW-1185">Reference proteome</keyword>
<dbReference type="PANTHER" id="PTHR30098:SF2">
    <property type="entry name" value="LEUCYL_PHENYLALANYL-TRNA--PROTEIN TRANSFERASE"/>
    <property type="match status" value="1"/>
</dbReference>
<comment type="catalytic activity">
    <reaction evidence="4">
        <text>N-terminal L-lysyl-[protein] + L-leucyl-tRNA(Leu) = N-terminal L-leucyl-L-lysyl-[protein] + tRNA(Leu) + H(+)</text>
        <dbReference type="Rhea" id="RHEA:12340"/>
        <dbReference type="Rhea" id="RHEA-COMP:9613"/>
        <dbReference type="Rhea" id="RHEA-COMP:9622"/>
        <dbReference type="Rhea" id="RHEA-COMP:12670"/>
        <dbReference type="Rhea" id="RHEA-COMP:12671"/>
        <dbReference type="ChEBI" id="CHEBI:15378"/>
        <dbReference type="ChEBI" id="CHEBI:65249"/>
        <dbReference type="ChEBI" id="CHEBI:78442"/>
        <dbReference type="ChEBI" id="CHEBI:78494"/>
        <dbReference type="ChEBI" id="CHEBI:133043"/>
        <dbReference type="EC" id="2.3.2.6"/>
    </reaction>
</comment>
<evidence type="ECO:0000256" key="1">
    <source>
        <dbReference type="ARBA" id="ARBA00022490"/>
    </source>
</evidence>
<evidence type="ECO:0000256" key="4">
    <source>
        <dbReference type="HAMAP-Rule" id="MF_00688"/>
    </source>
</evidence>
<evidence type="ECO:0000256" key="2">
    <source>
        <dbReference type="ARBA" id="ARBA00022679"/>
    </source>
</evidence>
<comment type="caution">
    <text evidence="5">The sequence shown here is derived from an EMBL/GenBank/DDBJ whole genome shotgun (WGS) entry which is preliminary data.</text>
</comment>
<dbReference type="InterPro" id="IPR004616">
    <property type="entry name" value="Leu/Phe-tRNA_Trfase"/>
</dbReference>
<dbReference type="Gene3D" id="3.30.70.3550">
    <property type="entry name" value="Leucyl/phenylalanyl-tRNA-protein transferase, N-terminal domain"/>
    <property type="match status" value="1"/>
</dbReference>
<dbReference type="RefSeq" id="WP_336557812.1">
    <property type="nucleotide sequence ID" value="NZ_JAYLLN010000033.1"/>
</dbReference>
<organism evidence="5 6">
    <name type="scientific">Sphingobacterium tenebrionis</name>
    <dbReference type="NCBI Taxonomy" id="3111775"/>
    <lineage>
        <taxon>Bacteria</taxon>
        <taxon>Pseudomonadati</taxon>
        <taxon>Bacteroidota</taxon>
        <taxon>Sphingobacteriia</taxon>
        <taxon>Sphingobacteriales</taxon>
        <taxon>Sphingobacteriaceae</taxon>
        <taxon>Sphingobacterium</taxon>
    </lineage>
</organism>
<dbReference type="SUPFAM" id="SSF55729">
    <property type="entry name" value="Acyl-CoA N-acyltransferases (Nat)"/>
    <property type="match status" value="1"/>
</dbReference>
<evidence type="ECO:0000256" key="3">
    <source>
        <dbReference type="ARBA" id="ARBA00023315"/>
    </source>
</evidence>
<accession>A0ABU8I7R3</accession>
<dbReference type="InterPro" id="IPR042221">
    <property type="entry name" value="Leu/Phe-tRNA_Trfase_N"/>
</dbReference>
<sequence>MIYRLDEKQISFPHPSLADEDGLLAVGGDLSIDRLLLAYEYGIFPWYDEDTPILWYAPFERFVLYPEKIKISKSLQKTVRSGKFRITVDTAFAEVIQACATMDRKDQQGTWIVDDMQQAYINLHKAGYAHSIEVWQDNKLVGGLYGVQVGRVFCGESMFSRVSDASKVALVHLAQDFGLSMIDCQVPSQHLQRMGAELISQEKYLLDLAHQDIKPYGFQRTL</sequence>
<dbReference type="GO" id="GO:0008914">
    <property type="term" value="F:leucyl-tRNA--protein transferase activity"/>
    <property type="evidence" value="ECO:0007669"/>
    <property type="project" value="UniProtKB-EC"/>
</dbReference>
<dbReference type="EMBL" id="JAYLLN010000033">
    <property type="protein sequence ID" value="MEI5985764.1"/>
    <property type="molecule type" value="Genomic_DNA"/>
</dbReference>
<evidence type="ECO:0000313" key="5">
    <source>
        <dbReference type="EMBL" id="MEI5985764.1"/>
    </source>
</evidence>
<dbReference type="Proteomes" id="UP001363035">
    <property type="component" value="Unassembled WGS sequence"/>
</dbReference>
<dbReference type="Gene3D" id="3.40.630.70">
    <property type="entry name" value="Leucyl/phenylalanyl-tRNA-protein transferase, C-terminal domain"/>
    <property type="match status" value="1"/>
</dbReference>
<dbReference type="InterPro" id="IPR042203">
    <property type="entry name" value="Leu/Phe-tRNA_Trfase_C"/>
</dbReference>
<keyword evidence="2 4" id="KW-0808">Transferase</keyword>
<name>A0ABU8I7R3_9SPHI</name>
<comment type="subcellular location">
    <subcellularLocation>
        <location evidence="4">Cytoplasm</location>
    </subcellularLocation>
</comment>
<keyword evidence="1 4" id="KW-0963">Cytoplasm</keyword>
<keyword evidence="3 4" id="KW-0012">Acyltransferase</keyword>
<dbReference type="EC" id="2.3.2.6" evidence="4"/>
<comment type="similarity">
    <text evidence="4">Belongs to the L/F-transferase family.</text>
</comment>
<reference evidence="5 6" key="1">
    <citation type="submission" date="2024-01" db="EMBL/GenBank/DDBJ databases">
        <title>Sphingobacterium tenebrionis sp. nov., a novel endophyte isolated from tenebrio molitor intestines.</title>
        <authorList>
            <person name="Zhang C."/>
        </authorList>
    </citation>
    <scope>NUCLEOTIDE SEQUENCE [LARGE SCALE GENOMIC DNA]</scope>
    <source>
        <strain evidence="5 6">PU5-4</strain>
    </source>
</reference>
<dbReference type="NCBIfam" id="TIGR00667">
    <property type="entry name" value="aat"/>
    <property type="match status" value="1"/>
</dbReference>